<dbReference type="EMBL" id="JBHLWI010000046">
    <property type="protein sequence ID" value="MFC0264200.1"/>
    <property type="molecule type" value="Genomic_DNA"/>
</dbReference>
<comment type="caution">
    <text evidence="2">The sequence shown here is derived from an EMBL/GenBank/DDBJ whole genome shotgun (WGS) entry which is preliminary data.</text>
</comment>
<accession>A0ABV6FWD6</accession>
<keyword evidence="3" id="KW-1185">Reference proteome</keyword>
<reference evidence="2 3" key="1">
    <citation type="submission" date="2024-09" db="EMBL/GenBank/DDBJ databases">
        <authorList>
            <person name="Sun Q."/>
            <person name="Mori K."/>
        </authorList>
    </citation>
    <scope>NUCLEOTIDE SEQUENCE [LARGE SCALE GENOMIC DNA]</scope>
    <source>
        <strain evidence="2 3">CCM 7650</strain>
    </source>
</reference>
<sequence>MENSSKKQKPILVKIAEQLLKDQQELDSLAVQWSLGKAEAKDKINEAKAELKQKIHDLKIWISTEYDENSEWAKTTILKLNDLDIKLKENTEELFETSKQEILIAVEKVENQINKNPAAQKLSVLFSIYSEKVRLQFEVIEINLKNKKSEINENLNEGLGDVRKKIDSIIERLNEKKEETDLKLEGFKDEIGAVYDHLKKAFRSLN</sequence>
<organism evidence="2 3">
    <name type="scientific">Fontibacter flavus</name>
    <dbReference type="NCBI Taxonomy" id="654838"/>
    <lineage>
        <taxon>Bacteria</taxon>
        <taxon>Pseudomonadati</taxon>
        <taxon>Bacteroidota</taxon>
        <taxon>Cytophagia</taxon>
        <taxon>Cytophagales</taxon>
        <taxon>Cyclobacteriaceae</taxon>
        <taxon>Fontibacter</taxon>
    </lineage>
</organism>
<evidence type="ECO:0000313" key="3">
    <source>
        <dbReference type="Proteomes" id="UP001589797"/>
    </source>
</evidence>
<dbReference type="Proteomes" id="UP001589797">
    <property type="component" value="Unassembled WGS sequence"/>
</dbReference>
<keyword evidence="1" id="KW-0175">Coiled coil</keyword>
<feature type="coiled-coil region" evidence="1">
    <location>
        <begin position="159"/>
        <end position="190"/>
    </location>
</feature>
<gene>
    <name evidence="2" type="ORF">ACFFIP_16020</name>
</gene>
<evidence type="ECO:0000313" key="2">
    <source>
        <dbReference type="EMBL" id="MFC0264200.1"/>
    </source>
</evidence>
<name>A0ABV6FWD6_9BACT</name>
<dbReference type="RefSeq" id="WP_382388715.1">
    <property type="nucleotide sequence ID" value="NZ_JBHLWI010000046.1"/>
</dbReference>
<evidence type="ECO:0000256" key="1">
    <source>
        <dbReference type="SAM" id="Coils"/>
    </source>
</evidence>
<protein>
    <submittedName>
        <fullName evidence="2">Uncharacterized protein</fullName>
    </submittedName>
</protein>
<proteinExistence type="predicted"/>